<dbReference type="Gene3D" id="2.60.120.260">
    <property type="entry name" value="Galactose-binding domain-like"/>
    <property type="match status" value="1"/>
</dbReference>
<dbReference type="InterPro" id="IPR017853">
    <property type="entry name" value="GH"/>
</dbReference>
<sequence length="992" mass="112332">MFAAVVAIATGTHARDTYNFNSDWRIDKQKRTVTLPHAWNEDEAYKVGIKDLSDSVIWYRKTFTLPKNADGKRVFIEFEGARQSAEVIVNGHNVGLHENGVMAFGFDLTPYIKKGKNIIEVRTDNDWHYHEKATGATFQWNNNNFNANYGGLPKNVWLHVTDNVYQTLPLYSNLKTKGVYVYAKDFDIEGHSATICVESEVKNDTDSPVTRRLHVSVDETDGKGNICRFVSDEVTIPAHSTAILKAQSQAYGLHFWSWGYGYLYDVTTSLTQSEEVEVTRYDLQHKGKGDATKGNHTSSLTTQNSELKCSDPVVTRTGFRKTEFKNGMIYLNDRVLMVHGYAQRTSNEWPGVGMSVPAWLSDYSNDLMVKSGGNVVRWMHVAPWKQDVESCDRVGLIQAMPAGDAEKDVEGRRWEQREEVMRDAIIYFRNNPSIIFYECGNQKISAEHMISMKDIRDQYDPNGGRAIGSREMLDRPEAEYGGEMLYVNKSDTKPMWMMEYCRDEALRWYWNSWSYPYHKEGDGPLYRNAPADAYNHNNDEFAAQLVERWYDYWRERPGSGTKVNSGGVKIVFSDTQTHGRSADNYRVSGVVDPMRVPKDAFFAHQVMWDGWVDDLKPRTYIVGHWNYDADFTVPTIYVVSTSDSVVLEQNGRRIAPDEHKHRFMYVFKNVKHTADKLIARGLDKNGSEESSYTLETTGEAASLKLTAIQNPTGWKADGNDVALVQVEVTDKQGRRCPLDNRLVKFSLSGPAEWRGGVAKGKDNHVLCDTLPVECGINRVMLRSLTKAGTVTLTARAKGMADAKITLTTNPVTVEGGLTTYKPSDGLKSVLDRGETPREPSFRQWRRGVQIASAEAGSGNDPRLSYDTFENTSWESRNDLDSAWITYTLAEDTRIDEICMKTKGFRMTTYPIAVYAGNVKVWEGWTPKSLSYIHIPLKNAPKSRTYTIRSVGSSTTKDAFGAVQELDSRNNDKKVKGNYSLKIIEIEFLKEIL</sequence>
<proteinExistence type="inferred from homology"/>
<feature type="domain" description="Beta-mannosidase-like galactose-binding" evidence="8">
    <location>
        <begin position="51"/>
        <end position="141"/>
    </location>
</feature>
<feature type="region of interest" description="Disordered" evidence="4">
    <location>
        <begin position="286"/>
        <end position="306"/>
    </location>
</feature>
<evidence type="ECO:0000256" key="2">
    <source>
        <dbReference type="ARBA" id="ARBA00022801"/>
    </source>
</evidence>
<dbReference type="InterPro" id="IPR051913">
    <property type="entry name" value="GH2_Domain-Containing"/>
</dbReference>
<dbReference type="Pfam" id="PF02836">
    <property type="entry name" value="Glyco_hydro_2_C"/>
    <property type="match status" value="1"/>
</dbReference>
<keyword evidence="2" id="KW-0378">Hydrolase</keyword>
<dbReference type="InterPro" id="IPR006102">
    <property type="entry name" value="Ig-like_GH2"/>
</dbReference>
<evidence type="ECO:0000313" key="10">
    <source>
        <dbReference type="Proteomes" id="UP001193734"/>
    </source>
</evidence>
<dbReference type="SUPFAM" id="SSF51445">
    <property type="entry name" value="(Trans)glycosidases"/>
    <property type="match status" value="1"/>
</dbReference>
<evidence type="ECO:0000256" key="1">
    <source>
        <dbReference type="ARBA" id="ARBA00007401"/>
    </source>
</evidence>
<keyword evidence="10" id="KW-1185">Reference proteome</keyword>
<feature type="compositionally biased region" description="Polar residues" evidence="4">
    <location>
        <begin position="294"/>
        <end position="306"/>
    </location>
</feature>
<dbReference type="Pfam" id="PF00703">
    <property type="entry name" value="Glyco_hydro_2"/>
    <property type="match status" value="1"/>
</dbReference>
<dbReference type="InterPro" id="IPR013783">
    <property type="entry name" value="Ig-like_fold"/>
</dbReference>
<dbReference type="InterPro" id="IPR040605">
    <property type="entry name" value="Glyco_hydro2_dom5"/>
</dbReference>
<dbReference type="Pfam" id="PF18565">
    <property type="entry name" value="Glyco_hydro2_C5"/>
    <property type="match status" value="1"/>
</dbReference>
<keyword evidence="3" id="KW-0326">Glycosidase</keyword>
<comment type="caution">
    <text evidence="9">The sequence shown here is derived from an EMBL/GenBank/DDBJ whole genome shotgun (WGS) entry which is preliminary data.</text>
</comment>
<dbReference type="InterPro" id="IPR008979">
    <property type="entry name" value="Galactose-bd-like_sf"/>
</dbReference>
<organism evidence="9 10">
    <name type="scientific">Xylanibacter rodentium</name>
    <dbReference type="NCBI Taxonomy" id="2736289"/>
    <lineage>
        <taxon>Bacteria</taxon>
        <taxon>Pseudomonadati</taxon>
        <taxon>Bacteroidota</taxon>
        <taxon>Bacteroidia</taxon>
        <taxon>Bacteroidales</taxon>
        <taxon>Prevotellaceae</taxon>
        <taxon>Xylanibacter</taxon>
    </lineage>
</organism>
<dbReference type="Gene3D" id="2.60.40.10">
    <property type="entry name" value="Immunoglobulins"/>
    <property type="match status" value="2"/>
</dbReference>
<dbReference type="InterPro" id="IPR054593">
    <property type="entry name" value="Beta-mannosidase-like_N2"/>
</dbReference>
<dbReference type="Proteomes" id="UP001193734">
    <property type="component" value="Unassembled WGS sequence"/>
</dbReference>
<feature type="domain" description="Glycoside hydrolase family 2 immunoglobulin-like beta-sandwich" evidence="5">
    <location>
        <begin position="187"/>
        <end position="276"/>
    </location>
</feature>
<dbReference type="EMBL" id="JABKKE010000021">
    <property type="protein sequence ID" value="NPE14948.1"/>
    <property type="molecule type" value="Genomic_DNA"/>
</dbReference>
<feature type="domain" description="Glycoside hydrolase family 2 catalytic" evidence="6">
    <location>
        <begin position="323"/>
        <end position="461"/>
    </location>
</feature>
<reference evidence="9 10" key="1">
    <citation type="submission" date="2020-05" db="EMBL/GenBank/DDBJ databases">
        <title>Distinct polysaccharide utilization as determinants for interspecies competition between intestinal Prevotella spp.</title>
        <authorList>
            <person name="Galvez E.J.C."/>
            <person name="Iljazovic A."/>
            <person name="Strowig T."/>
        </authorList>
    </citation>
    <scope>NUCLEOTIDE SEQUENCE [LARGE SCALE GENOMIC DNA]</scope>
    <source>
        <strain evidence="9 10">PROD</strain>
    </source>
</reference>
<evidence type="ECO:0000256" key="3">
    <source>
        <dbReference type="ARBA" id="ARBA00023295"/>
    </source>
</evidence>
<dbReference type="PANTHER" id="PTHR42732:SF1">
    <property type="entry name" value="BETA-MANNOSIDASE"/>
    <property type="match status" value="1"/>
</dbReference>
<evidence type="ECO:0000259" key="6">
    <source>
        <dbReference type="Pfam" id="PF02836"/>
    </source>
</evidence>
<name>A0ABX2AYE3_9BACT</name>
<accession>A0ABX2AYE3</accession>
<comment type="similarity">
    <text evidence="1">Belongs to the glycosyl hydrolase 2 family.</text>
</comment>
<gene>
    <name evidence="9" type="ORF">HPS55_11570</name>
</gene>
<evidence type="ECO:0000259" key="5">
    <source>
        <dbReference type="Pfam" id="PF00703"/>
    </source>
</evidence>
<evidence type="ECO:0000313" key="9">
    <source>
        <dbReference type="EMBL" id="NPE14948.1"/>
    </source>
</evidence>
<evidence type="ECO:0000259" key="8">
    <source>
        <dbReference type="Pfam" id="PF22666"/>
    </source>
</evidence>
<dbReference type="Pfam" id="PF22666">
    <property type="entry name" value="Glyco_hydro_2_N2"/>
    <property type="match status" value="1"/>
</dbReference>
<dbReference type="SUPFAM" id="SSF49785">
    <property type="entry name" value="Galactose-binding domain-like"/>
    <property type="match status" value="1"/>
</dbReference>
<dbReference type="PANTHER" id="PTHR42732">
    <property type="entry name" value="BETA-GALACTOSIDASE"/>
    <property type="match status" value="1"/>
</dbReference>
<protein>
    <submittedName>
        <fullName evidence="9">Beta-galactosidase</fullName>
    </submittedName>
</protein>
<dbReference type="Gene3D" id="3.20.20.80">
    <property type="entry name" value="Glycosidases"/>
    <property type="match status" value="1"/>
</dbReference>
<dbReference type="InterPro" id="IPR006103">
    <property type="entry name" value="Glyco_hydro_2_cat"/>
</dbReference>
<evidence type="ECO:0000256" key="4">
    <source>
        <dbReference type="SAM" id="MobiDB-lite"/>
    </source>
</evidence>
<evidence type="ECO:0000259" key="7">
    <source>
        <dbReference type="Pfam" id="PF18565"/>
    </source>
</evidence>
<feature type="domain" description="Glycoside hydrolase family 2" evidence="7">
    <location>
        <begin position="710"/>
        <end position="805"/>
    </location>
</feature>